<reference evidence="1 2" key="1">
    <citation type="submission" date="2019-05" db="EMBL/GenBank/DDBJ databases">
        <title>Another draft genome of Portunus trituberculatus and its Hox gene families provides insights of decapod evolution.</title>
        <authorList>
            <person name="Jeong J.-H."/>
            <person name="Song I."/>
            <person name="Kim S."/>
            <person name="Choi T."/>
            <person name="Kim D."/>
            <person name="Ryu S."/>
            <person name="Kim W."/>
        </authorList>
    </citation>
    <scope>NUCLEOTIDE SEQUENCE [LARGE SCALE GENOMIC DNA]</scope>
    <source>
        <tissue evidence="1">Muscle</tissue>
    </source>
</reference>
<accession>A0A5B7IBD5</accession>
<gene>
    <name evidence="1" type="ORF">E2C01_073745</name>
</gene>
<proteinExistence type="predicted"/>
<evidence type="ECO:0000313" key="2">
    <source>
        <dbReference type="Proteomes" id="UP000324222"/>
    </source>
</evidence>
<name>A0A5B7IBD5_PORTR</name>
<organism evidence="1 2">
    <name type="scientific">Portunus trituberculatus</name>
    <name type="common">Swimming crab</name>
    <name type="synonym">Neptunus trituberculatus</name>
    <dbReference type="NCBI Taxonomy" id="210409"/>
    <lineage>
        <taxon>Eukaryota</taxon>
        <taxon>Metazoa</taxon>
        <taxon>Ecdysozoa</taxon>
        <taxon>Arthropoda</taxon>
        <taxon>Crustacea</taxon>
        <taxon>Multicrustacea</taxon>
        <taxon>Malacostraca</taxon>
        <taxon>Eumalacostraca</taxon>
        <taxon>Eucarida</taxon>
        <taxon>Decapoda</taxon>
        <taxon>Pleocyemata</taxon>
        <taxon>Brachyura</taxon>
        <taxon>Eubrachyura</taxon>
        <taxon>Portunoidea</taxon>
        <taxon>Portunidae</taxon>
        <taxon>Portuninae</taxon>
        <taxon>Portunus</taxon>
    </lineage>
</organism>
<evidence type="ECO:0000313" key="1">
    <source>
        <dbReference type="EMBL" id="MPC79229.1"/>
    </source>
</evidence>
<dbReference type="Proteomes" id="UP000324222">
    <property type="component" value="Unassembled WGS sequence"/>
</dbReference>
<dbReference type="EMBL" id="VSRR010050583">
    <property type="protein sequence ID" value="MPC79229.1"/>
    <property type="molecule type" value="Genomic_DNA"/>
</dbReference>
<keyword evidence="2" id="KW-1185">Reference proteome</keyword>
<comment type="caution">
    <text evidence="1">The sequence shown here is derived from an EMBL/GenBank/DDBJ whole genome shotgun (WGS) entry which is preliminary data.</text>
</comment>
<dbReference type="AlphaFoldDB" id="A0A5B7IBD5"/>
<sequence>MLPPSSVPPINCGSVAGPDYLRFHLHRTARVSRVSRSCVSVSFVFIITASSTSYSATKQTHVSAHRFAATTAMVRCRERQTYEGLRRVSCCCPSRLPKNASLSGRDGLGYIERLRLFS</sequence>
<protein>
    <submittedName>
        <fullName evidence="1">Uncharacterized protein</fullName>
    </submittedName>
</protein>